<dbReference type="EMBL" id="BAER01000072">
    <property type="protein sequence ID" value="GAC33712.1"/>
    <property type="molecule type" value="Genomic_DNA"/>
</dbReference>
<evidence type="ECO:0008006" key="3">
    <source>
        <dbReference type="Google" id="ProtNLM"/>
    </source>
</evidence>
<protein>
    <recommendedName>
        <fullName evidence="3">Haemolysin activator HlyB C-terminal domain-containing protein</fullName>
    </recommendedName>
</protein>
<accession>K6ZTU8</accession>
<keyword evidence="2" id="KW-1185">Reference proteome</keyword>
<gene>
    <name evidence="1" type="ORF">GPLA_2818</name>
</gene>
<proteinExistence type="predicted"/>
<evidence type="ECO:0000313" key="2">
    <source>
        <dbReference type="Proteomes" id="UP000006322"/>
    </source>
</evidence>
<name>K6ZTU8_9ALTE</name>
<dbReference type="Proteomes" id="UP000006322">
    <property type="component" value="Unassembled WGS sequence"/>
</dbReference>
<dbReference type="STRING" id="1129793.GPLA_2818"/>
<evidence type="ECO:0000313" key="1">
    <source>
        <dbReference type="EMBL" id="GAC33712.1"/>
    </source>
</evidence>
<dbReference type="AlphaFoldDB" id="K6ZTU8"/>
<organism evidence="1 2">
    <name type="scientific">Paraglaciecola polaris LMG 21857</name>
    <dbReference type="NCBI Taxonomy" id="1129793"/>
    <lineage>
        <taxon>Bacteria</taxon>
        <taxon>Pseudomonadati</taxon>
        <taxon>Pseudomonadota</taxon>
        <taxon>Gammaproteobacteria</taxon>
        <taxon>Alteromonadales</taxon>
        <taxon>Alteromonadaceae</taxon>
        <taxon>Paraglaciecola</taxon>
    </lineage>
</organism>
<reference evidence="2" key="1">
    <citation type="journal article" date="2014" name="Environ. Microbiol.">
        <title>Comparative genomics of the marine bacterial genus Glaciecola reveals the high degree of genomic diversity and genomic characteristic for cold adaptation.</title>
        <authorList>
            <person name="Qin Q.L."/>
            <person name="Xie B.B."/>
            <person name="Yu Y."/>
            <person name="Shu Y.L."/>
            <person name="Rong J.C."/>
            <person name="Zhang Y.J."/>
            <person name="Zhao D.L."/>
            <person name="Chen X.L."/>
            <person name="Zhang X.Y."/>
            <person name="Chen B."/>
            <person name="Zhou B.C."/>
            <person name="Zhang Y.Z."/>
        </authorList>
    </citation>
    <scope>NUCLEOTIDE SEQUENCE [LARGE SCALE GENOMIC DNA]</scope>
    <source>
        <strain evidence="2">LMG 21857</strain>
    </source>
</reference>
<sequence>MFIAAYGLATHDNADYDELNLTLAYQQEFANLAYTLSYTRLAFFKDGQFDNELALSTHVNGLSVVTPTLDLVYSTQANGYFAEFGLQIEFAITPEIYFIPYVKVAFDYGYADRANDGHNHSTLGGAMDISLGKTQSMQLIAEHAIGGSFIARQANTERQQSWLGVHIISRF</sequence>
<comment type="caution">
    <text evidence="1">The sequence shown here is derived from an EMBL/GenBank/DDBJ whole genome shotgun (WGS) entry which is preliminary data.</text>
</comment>